<dbReference type="Gene3D" id="3.30.70.100">
    <property type="match status" value="1"/>
</dbReference>
<evidence type="ECO:0000313" key="2">
    <source>
        <dbReference type="EMBL" id="MTD16656.1"/>
    </source>
</evidence>
<comment type="caution">
    <text evidence="2">The sequence shown here is derived from an EMBL/GenBank/DDBJ whole genome shotgun (WGS) entry which is preliminary data.</text>
</comment>
<reference evidence="2 3" key="1">
    <citation type="submission" date="2019-11" db="EMBL/GenBank/DDBJ databases">
        <authorList>
            <person name="Jiang L.-Q."/>
        </authorList>
    </citation>
    <scope>NUCLEOTIDE SEQUENCE [LARGE SCALE GENOMIC DNA]</scope>
    <source>
        <strain evidence="2 3">YIM 132087</strain>
    </source>
</reference>
<dbReference type="Proteomes" id="UP000460221">
    <property type="component" value="Unassembled WGS sequence"/>
</dbReference>
<evidence type="ECO:0000259" key="1">
    <source>
        <dbReference type="Pfam" id="PF03992"/>
    </source>
</evidence>
<dbReference type="GO" id="GO:0004497">
    <property type="term" value="F:monooxygenase activity"/>
    <property type="evidence" value="ECO:0007669"/>
    <property type="project" value="UniProtKB-KW"/>
</dbReference>
<sequence length="94" mass="10362">MLIIAGHLTVDPNDRDSYARDNVKVVELARVAPGCLDFCITADPLDRGRINVYERWVGDAELMAFRGSGPDEGTAARILSADVRKYRISAVEEP</sequence>
<organism evidence="2 3">
    <name type="scientific">Nakamurella alba</name>
    <dbReference type="NCBI Taxonomy" id="2665158"/>
    <lineage>
        <taxon>Bacteria</taxon>
        <taxon>Bacillati</taxon>
        <taxon>Actinomycetota</taxon>
        <taxon>Actinomycetes</taxon>
        <taxon>Nakamurellales</taxon>
        <taxon>Nakamurellaceae</taxon>
        <taxon>Nakamurella</taxon>
    </lineage>
</organism>
<dbReference type="Pfam" id="PF03992">
    <property type="entry name" value="ABM"/>
    <property type="match status" value="1"/>
</dbReference>
<feature type="domain" description="ABM" evidence="1">
    <location>
        <begin position="1"/>
        <end position="68"/>
    </location>
</feature>
<dbReference type="InterPro" id="IPR007138">
    <property type="entry name" value="ABM_dom"/>
</dbReference>
<dbReference type="SUPFAM" id="SSF54909">
    <property type="entry name" value="Dimeric alpha+beta barrel"/>
    <property type="match status" value="1"/>
</dbReference>
<name>A0A7K1FR99_9ACTN</name>
<dbReference type="AlphaFoldDB" id="A0A7K1FR99"/>
<proteinExistence type="predicted"/>
<protein>
    <submittedName>
        <fullName evidence="2">Antibiotic biosynthesis monooxygenase</fullName>
    </submittedName>
</protein>
<dbReference type="EMBL" id="WLYK01000011">
    <property type="protein sequence ID" value="MTD16656.1"/>
    <property type="molecule type" value="Genomic_DNA"/>
</dbReference>
<keyword evidence="2" id="KW-0503">Monooxygenase</keyword>
<dbReference type="InterPro" id="IPR011008">
    <property type="entry name" value="Dimeric_a/b-barrel"/>
</dbReference>
<keyword evidence="2" id="KW-0560">Oxidoreductase</keyword>
<keyword evidence="3" id="KW-1185">Reference proteome</keyword>
<accession>A0A7K1FR99</accession>
<gene>
    <name evidence="2" type="ORF">GIS00_22220</name>
</gene>
<evidence type="ECO:0000313" key="3">
    <source>
        <dbReference type="Proteomes" id="UP000460221"/>
    </source>
</evidence>